<dbReference type="EMBL" id="PDOD01000001">
    <property type="protein sequence ID" value="PYZ94573.1"/>
    <property type="molecule type" value="Genomic_DNA"/>
</dbReference>
<evidence type="ECO:0000313" key="3">
    <source>
        <dbReference type="Proteomes" id="UP000248214"/>
    </source>
</evidence>
<accession>A0A323TPP0</accession>
<proteinExistence type="predicted"/>
<protein>
    <submittedName>
        <fullName evidence="2">Uncharacterized protein</fullName>
    </submittedName>
</protein>
<gene>
    <name evidence="2" type="ORF">CR194_03295</name>
</gene>
<evidence type="ECO:0000256" key="1">
    <source>
        <dbReference type="SAM" id="Phobius"/>
    </source>
</evidence>
<organism evidence="2 3">
    <name type="scientific">Salipaludibacillus keqinensis</name>
    <dbReference type="NCBI Taxonomy" id="2045207"/>
    <lineage>
        <taxon>Bacteria</taxon>
        <taxon>Bacillati</taxon>
        <taxon>Bacillota</taxon>
        <taxon>Bacilli</taxon>
        <taxon>Bacillales</taxon>
        <taxon>Bacillaceae</taxon>
    </lineage>
</organism>
<evidence type="ECO:0000313" key="2">
    <source>
        <dbReference type="EMBL" id="PYZ94573.1"/>
    </source>
</evidence>
<keyword evidence="3" id="KW-1185">Reference proteome</keyword>
<keyword evidence="1" id="KW-0472">Membrane</keyword>
<reference evidence="2 3" key="1">
    <citation type="submission" date="2017-10" db="EMBL/GenBank/DDBJ databases">
        <title>Bacillus sp. nov., a halophilic bacterium isolated from a Keqin Lake.</title>
        <authorList>
            <person name="Wang H."/>
        </authorList>
    </citation>
    <scope>NUCLEOTIDE SEQUENCE [LARGE SCALE GENOMIC DNA]</scope>
    <source>
        <strain evidence="2 3">KQ-12</strain>
    </source>
</reference>
<dbReference type="AlphaFoldDB" id="A0A323TPP0"/>
<feature type="transmembrane region" description="Helical" evidence="1">
    <location>
        <begin position="12"/>
        <end position="36"/>
    </location>
</feature>
<keyword evidence="1" id="KW-0812">Transmembrane</keyword>
<keyword evidence="1" id="KW-1133">Transmembrane helix</keyword>
<sequence>MFRRITERGVKLMVILGVLSTFLAFLCTILCSKAFYELLIKWRSERKLTKLKKQIDDIHYSFEELIYFVSLPNQNPDICNVNIDKFHAKPVYRSFIFPVNEGLMVSVNHHKENINIAFMALDSFRIPFLEKLHHQYKLNEKEYEDMRSYVLIHPRTRKSFIEEVYRQIRRDDRILLLDDPVDWI</sequence>
<name>A0A323TPP0_9BACI</name>
<comment type="caution">
    <text evidence="2">The sequence shown here is derived from an EMBL/GenBank/DDBJ whole genome shotgun (WGS) entry which is preliminary data.</text>
</comment>
<dbReference type="Proteomes" id="UP000248214">
    <property type="component" value="Unassembled WGS sequence"/>
</dbReference>